<evidence type="ECO:0000256" key="8">
    <source>
        <dbReference type="ARBA" id="ARBA00023014"/>
    </source>
</evidence>
<keyword evidence="6" id="KW-0560">Oxidoreductase</keyword>
<dbReference type="GO" id="GO:0052693">
    <property type="term" value="F:epoxyqueuosine reductase activity"/>
    <property type="evidence" value="ECO:0007669"/>
    <property type="project" value="TreeGrafter"/>
</dbReference>
<dbReference type="RefSeq" id="WP_092477066.1">
    <property type="nucleotide sequence ID" value="NZ_FOHN01000005.1"/>
</dbReference>
<feature type="domain" description="4Fe-4S ferredoxin-type" evidence="9">
    <location>
        <begin position="175"/>
        <end position="205"/>
    </location>
</feature>
<evidence type="ECO:0000313" key="10">
    <source>
        <dbReference type="EMBL" id="SES92827.1"/>
    </source>
</evidence>
<sequence length="338" mass="38983">MKQKIIEFCQSLGLDTIGMIPCRRFEELQGFLMERQKKNLQNEFEESDMEKRINPMHYMENGKTILSIAFPYYYEGEDSCWQSDSNGFSIYTRRLDYHRVVRGYLDKICAFIESQGGNAIPLVDSNTLPERYIAYLAGVGFIGRNNMIITEKYGSYVFLGEIITDLELASSDKRHFEQIGDYVECGECRICYGECPSKSINAHKITPNICLSYITQKKEISEQEMSLLKGNVFGCDFCQLKCPYNLRAEQSRVKEFAQLAYMNGEMAEFAAMDNKFFKEKVSMTSCGWRGKNVIKRNALIHLADKGEDITKYKGDSAYINGYIEQLTNKGIKKKQRFQ</sequence>
<keyword evidence="11" id="KW-1185">Reference proteome</keyword>
<dbReference type="Pfam" id="PF08331">
    <property type="entry name" value="QueG_DUF1730"/>
    <property type="match status" value="1"/>
</dbReference>
<evidence type="ECO:0000313" key="11">
    <source>
        <dbReference type="Proteomes" id="UP000199800"/>
    </source>
</evidence>
<dbReference type="SUPFAM" id="SSF46548">
    <property type="entry name" value="alpha-helical ferredoxin"/>
    <property type="match status" value="1"/>
</dbReference>
<evidence type="ECO:0000256" key="5">
    <source>
        <dbReference type="ARBA" id="ARBA00022785"/>
    </source>
</evidence>
<evidence type="ECO:0000256" key="3">
    <source>
        <dbReference type="ARBA" id="ARBA00022694"/>
    </source>
</evidence>
<dbReference type="PANTHER" id="PTHR30002:SF4">
    <property type="entry name" value="EPOXYQUEUOSINE REDUCTASE"/>
    <property type="match status" value="1"/>
</dbReference>
<keyword evidence="3" id="KW-0819">tRNA processing</keyword>
<dbReference type="InterPro" id="IPR013542">
    <property type="entry name" value="QueG_DUF1730"/>
</dbReference>
<dbReference type="PANTHER" id="PTHR30002">
    <property type="entry name" value="EPOXYQUEUOSINE REDUCTASE"/>
    <property type="match status" value="1"/>
</dbReference>
<keyword evidence="2" id="KW-0963">Cytoplasm</keyword>
<name>A0A1I0AG73_9FIRM</name>
<evidence type="ECO:0000256" key="4">
    <source>
        <dbReference type="ARBA" id="ARBA00022723"/>
    </source>
</evidence>
<dbReference type="OrthoDB" id="9784571at2"/>
<dbReference type="InterPro" id="IPR017896">
    <property type="entry name" value="4Fe4S_Fe-S-bd"/>
</dbReference>
<keyword evidence="8" id="KW-0411">Iron-sulfur</keyword>
<dbReference type="Proteomes" id="UP000199800">
    <property type="component" value="Unassembled WGS sequence"/>
</dbReference>
<dbReference type="NCBIfam" id="TIGR00276">
    <property type="entry name" value="tRNA epoxyqueuosine(34) reductase QueG"/>
    <property type="match status" value="1"/>
</dbReference>
<dbReference type="PROSITE" id="PS51379">
    <property type="entry name" value="4FE4S_FER_2"/>
    <property type="match status" value="1"/>
</dbReference>
<evidence type="ECO:0000256" key="1">
    <source>
        <dbReference type="ARBA" id="ARBA00022485"/>
    </source>
</evidence>
<gene>
    <name evidence="10" type="ORF">SAMN04487772_105126</name>
</gene>
<evidence type="ECO:0000256" key="2">
    <source>
        <dbReference type="ARBA" id="ARBA00022490"/>
    </source>
</evidence>
<evidence type="ECO:0000256" key="7">
    <source>
        <dbReference type="ARBA" id="ARBA00023004"/>
    </source>
</evidence>
<protein>
    <submittedName>
        <fullName evidence="10">Epoxyqueuosine reductase</fullName>
    </submittedName>
</protein>
<organism evidence="10 11">
    <name type="scientific">[Clostridium] polysaccharolyticum</name>
    <dbReference type="NCBI Taxonomy" id="29364"/>
    <lineage>
        <taxon>Bacteria</taxon>
        <taxon>Bacillati</taxon>
        <taxon>Bacillota</taxon>
        <taxon>Clostridia</taxon>
        <taxon>Lachnospirales</taxon>
        <taxon>Lachnospiraceae</taxon>
    </lineage>
</organism>
<dbReference type="AlphaFoldDB" id="A0A1I0AG73"/>
<keyword evidence="7" id="KW-0408">Iron</keyword>
<keyword evidence="4" id="KW-0479">Metal-binding</keyword>
<evidence type="ECO:0000256" key="6">
    <source>
        <dbReference type="ARBA" id="ARBA00023002"/>
    </source>
</evidence>
<dbReference type="Pfam" id="PF13484">
    <property type="entry name" value="Fer4_16"/>
    <property type="match status" value="1"/>
</dbReference>
<dbReference type="InterPro" id="IPR004453">
    <property type="entry name" value="QueG"/>
</dbReference>
<dbReference type="STRING" id="29364.SAMN04487772_105126"/>
<dbReference type="InterPro" id="IPR017900">
    <property type="entry name" value="4Fe4S_Fe_S_CS"/>
</dbReference>
<dbReference type="GO" id="GO:0008616">
    <property type="term" value="P:tRNA queuosine(34) biosynthetic process"/>
    <property type="evidence" value="ECO:0007669"/>
    <property type="project" value="UniProtKB-KW"/>
</dbReference>
<dbReference type="GO" id="GO:0046872">
    <property type="term" value="F:metal ion binding"/>
    <property type="evidence" value="ECO:0007669"/>
    <property type="project" value="UniProtKB-KW"/>
</dbReference>
<keyword evidence="5" id="KW-0671">Queuosine biosynthesis</keyword>
<dbReference type="EMBL" id="FOHN01000005">
    <property type="protein sequence ID" value="SES92827.1"/>
    <property type="molecule type" value="Genomic_DNA"/>
</dbReference>
<evidence type="ECO:0000259" key="9">
    <source>
        <dbReference type="PROSITE" id="PS51379"/>
    </source>
</evidence>
<dbReference type="GO" id="GO:0051539">
    <property type="term" value="F:4 iron, 4 sulfur cluster binding"/>
    <property type="evidence" value="ECO:0007669"/>
    <property type="project" value="UniProtKB-KW"/>
</dbReference>
<reference evidence="10 11" key="1">
    <citation type="submission" date="2016-10" db="EMBL/GenBank/DDBJ databases">
        <authorList>
            <person name="de Groot N.N."/>
        </authorList>
    </citation>
    <scope>NUCLEOTIDE SEQUENCE [LARGE SCALE GENOMIC DNA]</scope>
    <source>
        <strain evidence="10 11">DSM 1801</strain>
    </source>
</reference>
<keyword evidence="1" id="KW-0004">4Fe-4S</keyword>
<proteinExistence type="predicted"/>
<accession>A0A1I0AG73</accession>
<dbReference type="PROSITE" id="PS00198">
    <property type="entry name" value="4FE4S_FER_1"/>
    <property type="match status" value="1"/>
</dbReference>